<comment type="subcellular location">
    <subcellularLocation>
        <location evidence="1">Nucleus</location>
    </subcellularLocation>
</comment>
<dbReference type="Pfam" id="PF03634">
    <property type="entry name" value="TCP"/>
    <property type="match status" value="1"/>
</dbReference>
<evidence type="ECO:0000256" key="6">
    <source>
        <dbReference type="SAM" id="MobiDB-lite"/>
    </source>
</evidence>
<keyword evidence="9" id="KW-1185">Reference proteome</keyword>
<dbReference type="PANTHER" id="PTHR31072:SF170">
    <property type="entry name" value="TRANSCRIPTION FACTOR TCP15-RELATED"/>
    <property type="match status" value="1"/>
</dbReference>
<feature type="domain" description="TCP" evidence="7">
    <location>
        <begin position="41"/>
        <end position="95"/>
    </location>
</feature>
<dbReference type="EMBL" id="JAFEMO010000010">
    <property type="protein sequence ID" value="KAH7561079.1"/>
    <property type="molecule type" value="Genomic_DNA"/>
</dbReference>
<evidence type="ECO:0000256" key="5">
    <source>
        <dbReference type="ARBA" id="ARBA00023242"/>
    </source>
</evidence>
<evidence type="ECO:0000313" key="9">
    <source>
        <dbReference type="Proteomes" id="UP000827721"/>
    </source>
</evidence>
<feature type="region of interest" description="Disordered" evidence="6">
    <location>
        <begin position="188"/>
        <end position="214"/>
    </location>
</feature>
<keyword evidence="4" id="KW-0804">Transcription</keyword>
<evidence type="ECO:0000256" key="4">
    <source>
        <dbReference type="ARBA" id="ARBA00023163"/>
    </source>
</evidence>
<accession>A0ABQ8HJ36</accession>
<feature type="compositionally biased region" description="Polar residues" evidence="6">
    <location>
        <begin position="1"/>
        <end position="15"/>
    </location>
</feature>
<protein>
    <recommendedName>
        <fullName evidence="7">TCP domain-containing protein</fullName>
    </recommendedName>
</protein>
<comment type="caution">
    <text evidence="8">The sequence shown here is derived from an EMBL/GenBank/DDBJ whole genome shotgun (WGS) entry which is preliminary data.</text>
</comment>
<evidence type="ECO:0000313" key="8">
    <source>
        <dbReference type="EMBL" id="KAH7561079.1"/>
    </source>
</evidence>
<keyword evidence="5" id="KW-0539">Nucleus</keyword>
<feature type="region of interest" description="Disordered" evidence="6">
    <location>
        <begin position="1"/>
        <end position="47"/>
    </location>
</feature>
<reference evidence="8 9" key="1">
    <citation type="submission" date="2021-02" db="EMBL/GenBank/DDBJ databases">
        <title>Plant Genome Project.</title>
        <authorList>
            <person name="Zhang R.-G."/>
        </authorList>
    </citation>
    <scope>NUCLEOTIDE SEQUENCE [LARGE SCALE GENOMIC DNA]</scope>
    <source>
        <tissue evidence="8">Leaves</tissue>
    </source>
</reference>
<dbReference type="InterPro" id="IPR005333">
    <property type="entry name" value="Transcription_factor_TCP"/>
</dbReference>
<sequence>MNPEMSNVIGSSSTGGKRADPSSPDTANSPKPKRKLTNGGKLDRRTKVEGRECRIRLPSSCAARIFQLTRQLRFKTDGETIAWLLCKAEPKIIESTGNGVPFEVTDLYKNHVDPLPPHPPASPPLLLDVTSCTNYRECEAVLLPPDYEEDRAVQNPRTEERQQLPEQQQQLSPFHEFDSLLSNFDMSVFQEFPMDDDENDVDSNDDGTVEEDQE</sequence>
<feature type="compositionally biased region" description="Acidic residues" evidence="6">
    <location>
        <begin position="193"/>
        <end position="214"/>
    </location>
</feature>
<gene>
    <name evidence="8" type="ORF">JRO89_XS10G0169300</name>
</gene>
<keyword evidence="3" id="KW-0238">DNA-binding</keyword>
<dbReference type="PANTHER" id="PTHR31072">
    <property type="entry name" value="TRANSCRIPTION FACTOR TCP4-RELATED"/>
    <property type="match status" value="1"/>
</dbReference>
<dbReference type="Proteomes" id="UP000827721">
    <property type="component" value="Unassembled WGS sequence"/>
</dbReference>
<organism evidence="8 9">
    <name type="scientific">Xanthoceras sorbifolium</name>
    <dbReference type="NCBI Taxonomy" id="99658"/>
    <lineage>
        <taxon>Eukaryota</taxon>
        <taxon>Viridiplantae</taxon>
        <taxon>Streptophyta</taxon>
        <taxon>Embryophyta</taxon>
        <taxon>Tracheophyta</taxon>
        <taxon>Spermatophyta</taxon>
        <taxon>Magnoliopsida</taxon>
        <taxon>eudicotyledons</taxon>
        <taxon>Gunneridae</taxon>
        <taxon>Pentapetalae</taxon>
        <taxon>rosids</taxon>
        <taxon>malvids</taxon>
        <taxon>Sapindales</taxon>
        <taxon>Sapindaceae</taxon>
        <taxon>Xanthoceroideae</taxon>
        <taxon>Xanthoceras</taxon>
    </lineage>
</organism>
<evidence type="ECO:0000256" key="1">
    <source>
        <dbReference type="ARBA" id="ARBA00004123"/>
    </source>
</evidence>
<evidence type="ECO:0000256" key="2">
    <source>
        <dbReference type="ARBA" id="ARBA00023015"/>
    </source>
</evidence>
<proteinExistence type="predicted"/>
<dbReference type="InterPro" id="IPR017887">
    <property type="entry name" value="TF_TCP_subgr"/>
</dbReference>
<evidence type="ECO:0000256" key="3">
    <source>
        <dbReference type="ARBA" id="ARBA00023125"/>
    </source>
</evidence>
<feature type="region of interest" description="Disordered" evidence="6">
    <location>
        <begin position="146"/>
        <end position="170"/>
    </location>
</feature>
<evidence type="ECO:0000259" key="7">
    <source>
        <dbReference type="PROSITE" id="PS51369"/>
    </source>
</evidence>
<dbReference type="PROSITE" id="PS51369">
    <property type="entry name" value="TCP"/>
    <property type="match status" value="1"/>
</dbReference>
<name>A0ABQ8HJ36_9ROSI</name>
<keyword evidence="2" id="KW-0805">Transcription regulation</keyword>